<keyword evidence="4 9" id="KW-1003">Cell membrane</keyword>
<sequence length="455" mass="49693">MVASRSLAGDTRFASAASGILKQPAPRTHASIRRHLGLTWAASAVLVCGLGGWATMTEISGAIIAPGQLVVESDVKKVQHPTGGVVGELRVREGDRVKAGDVLIRLDETQTRASLDMVLKALDELTARRARDEAEHGGAASVTFPSELTMRSADPAVAHLIEGEGRLFSSRVAGREGQKAQLRERITQLRQEIVGLTDQARAKEKEINLIGTELKGVHELFAKNLVPYSRVMTLERDATRLEGERGQLIAAMASTRGKISETELKILQVDGDMDTEISKDLSEIRGKWSELSEKRVAALDQLKRVELRAPQDGTVHQLSVHTIGGLVTPSEPAMLIVPSSDQLAVEIRIQPQDIDNVRLEQAAILRFSSFNQRTTPEIKGQVSRISADVTTDPKTGSSYYTARVQISETQKEKLGGVRLIPGMPVETFLQIGERSVLSYLTKPLNDQAAKAWRER</sequence>
<keyword evidence="3 9" id="KW-0813">Transport</keyword>
<dbReference type="Pfam" id="PF25994">
    <property type="entry name" value="HH_AprE"/>
    <property type="match status" value="1"/>
</dbReference>
<evidence type="ECO:0000256" key="1">
    <source>
        <dbReference type="ARBA" id="ARBA00004377"/>
    </source>
</evidence>
<reference evidence="13 14" key="1">
    <citation type="submission" date="2019-07" db="EMBL/GenBank/DDBJ databases">
        <title>Whole genome shotgun sequence of Methylobacterium haplocladii NBRC 107714.</title>
        <authorList>
            <person name="Hosoyama A."/>
            <person name="Uohara A."/>
            <person name="Ohji S."/>
            <person name="Ichikawa N."/>
        </authorList>
    </citation>
    <scope>NUCLEOTIDE SEQUENCE [LARGE SCALE GENOMIC DNA]</scope>
    <source>
        <strain evidence="13 14">NBRC 107714</strain>
    </source>
</reference>
<evidence type="ECO:0000256" key="10">
    <source>
        <dbReference type="SAM" id="Coils"/>
    </source>
</evidence>
<evidence type="ECO:0000256" key="5">
    <source>
        <dbReference type="ARBA" id="ARBA00022519"/>
    </source>
</evidence>
<gene>
    <name evidence="13" type="ORF">MHA02_05160</name>
</gene>
<dbReference type="GO" id="GO:0015031">
    <property type="term" value="P:protein transport"/>
    <property type="evidence" value="ECO:0007669"/>
    <property type="project" value="InterPro"/>
</dbReference>
<evidence type="ECO:0000256" key="4">
    <source>
        <dbReference type="ARBA" id="ARBA00022475"/>
    </source>
</evidence>
<dbReference type="Pfam" id="PF26002">
    <property type="entry name" value="Beta-barrel_AprE"/>
    <property type="match status" value="1"/>
</dbReference>
<dbReference type="InterPro" id="IPR058781">
    <property type="entry name" value="HH_AprE-like"/>
</dbReference>
<evidence type="ECO:0000313" key="13">
    <source>
        <dbReference type="EMBL" id="GEO98128.1"/>
    </source>
</evidence>
<dbReference type="EMBL" id="BJZT01000005">
    <property type="protein sequence ID" value="GEO98128.1"/>
    <property type="molecule type" value="Genomic_DNA"/>
</dbReference>
<keyword evidence="10" id="KW-0175">Coiled coil</keyword>
<organism evidence="13 14">
    <name type="scientific">Methylobacterium haplocladii</name>
    <dbReference type="NCBI Taxonomy" id="1176176"/>
    <lineage>
        <taxon>Bacteria</taxon>
        <taxon>Pseudomonadati</taxon>
        <taxon>Pseudomonadota</taxon>
        <taxon>Alphaproteobacteria</taxon>
        <taxon>Hyphomicrobiales</taxon>
        <taxon>Methylobacteriaceae</taxon>
        <taxon>Methylobacterium</taxon>
    </lineage>
</organism>
<keyword evidence="6" id="KW-0812">Transmembrane</keyword>
<dbReference type="PANTHER" id="PTHR30386">
    <property type="entry name" value="MEMBRANE FUSION SUBUNIT OF EMRAB-TOLC MULTIDRUG EFFLUX PUMP"/>
    <property type="match status" value="1"/>
</dbReference>
<dbReference type="GO" id="GO:0005886">
    <property type="term" value="C:plasma membrane"/>
    <property type="evidence" value="ECO:0007669"/>
    <property type="project" value="UniProtKB-SubCell"/>
</dbReference>
<dbReference type="InterPro" id="IPR058982">
    <property type="entry name" value="Beta-barrel_AprE"/>
</dbReference>
<dbReference type="OrthoDB" id="9810980at2"/>
<dbReference type="InterPro" id="IPR050739">
    <property type="entry name" value="MFP"/>
</dbReference>
<comment type="similarity">
    <text evidence="2 9">Belongs to the membrane fusion protein (MFP) (TC 8.A.1) family.</text>
</comment>
<dbReference type="Gene3D" id="2.40.50.100">
    <property type="match status" value="1"/>
</dbReference>
<protein>
    <recommendedName>
        <fullName evidence="9">Membrane fusion protein (MFP) family protein</fullName>
    </recommendedName>
</protein>
<dbReference type="PRINTS" id="PR01490">
    <property type="entry name" value="RTXTOXIND"/>
</dbReference>
<comment type="subcellular location">
    <subcellularLocation>
        <location evidence="1 9">Cell inner membrane</location>
        <topology evidence="1 9">Single-pass membrane protein</topology>
    </subcellularLocation>
</comment>
<evidence type="ECO:0000256" key="6">
    <source>
        <dbReference type="ARBA" id="ARBA00022692"/>
    </source>
</evidence>
<keyword evidence="8" id="KW-0472">Membrane</keyword>
<dbReference type="Proteomes" id="UP000321258">
    <property type="component" value="Unassembled WGS sequence"/>
</dbReference>
<feature type="coiled-coil region" evidence="10">
    <location>
        <begin position="172"/>
        <end position="206"/>
    </location>
</feature>
<evidence type="ECO:0000256" key="2">
    <source>
        <dbReference type="ARBA" id="ARBA00009477"/>
    </source>
</evidence>
<name>A0A512IKF6_9HYPH</name>
<evidence type="ECO:0000256" key="8">
    <source>
        <dbReference type="ARBA" id="ARBA00023136"/>
    </source>
</evidence>
<dbReference type="RefSeq" id="WP_147076582.1">
    <property type="nucleotide sequence ID" value="NZ_BJZT01000005.1"/>
</dbReference>
<feature type="domain" description="AprE-like long alpha-helical hairpin" evidence="11">
    <location>
        <begin position="112"/>
        <end position="301"/>
    </location>
</feature>
<evidence type="ECO:0000256" key="7">
    <source>
        <dbReference type="ARBA" id="ARBA00022989"/>
    </source>
</evidence>
<dbReference type="Gene3D" id="2.40.30.170">
    <property type="match status" value="1"/>
</dbReference>
<dbReference type="PANTHER" id="PTHR30386:SF17">
    <property type="entry name" value="ALKALINE PROTEASE SECRETION PROTEIN APRE"/>
    <property type="match status" value="1"/>
</dbReference>
<dbReference type="InterPro" id="IPR010129">
    <property type="entry name" value="T1SS_HlyD"/>
</dbReference>
<keyword evidence="5 9" id="KW-0997">Cell inner membrane</keyword>
<comment type="caution">
    <text evidence="13">The sequence shown here is derived from an EMBL/GenBank/DDBJ whole genome shotgun (WGS) entry which is preliminary data.</text>
</comment>
<dbReference type="AlphaFoldDB" id="A0A512IKF6"/>
<evidence type="ECO:0000313" key="14">
    <source>
        <dbReference type="Proteomes" id="UP000321258"/>
    </source>
</evidence>
<dbReference type="NCBIfam" id="TIGR01843">
    <property type="entry name" value="type_I_hlyD"/>
    <property type="match status" value="1"/>
</dbReference>
<keyword evidence="14" id="KW-1185">Reference proteome</keyword>
<evidence type="ECO:0000256" key="9">
    <source>
        <dbReference type="RuleBase" id="RU365093"/>
    </source>
</evidence>
<evidence type="ECO:0000259" key="11">
    <source>
        <dbReference type="Pfam" id="PF25994"/>
    </source>
</evidence>
<feature type="domain" description="AprE-like beta-barrel" evidence="12">
    <location>
        <begin position="343"/>
        <end position="431"/>
    </location>
</feature>
<accession>A0A512IKF6</accession>
<evidence type="ECO:0000256" key="3">
    <source>
        <dbReference type="ARBA" id="ARBA00022448"/>
    </source>
</evidence>
<keyword evidence="7" id="KW-1133">Transmembrane helix</keyword>
<proteinExistence type="inferred from homology"/>
<evidence type="ECO:0000259" key="12">
    <source>
        <dbReference type="Pfam" id="PF26002"/>
    </source>
</evidence>